<organism evidence="5 6">
    <name type="scientific">Rehmannia glutinosa</name>
    <name type="common">Chinese foxglove</name>
    <dbReference type="NCBI Taxonomy" id="99300"/>
    <lineage>
        <taxon>Eukaryota</taxon>
        <taxon>Viridiplantae</taxon>
        <taxon>Streptophyta</taxon>
        <taxon>Embryophyta</taxon>
        <taxon>Tracheophyta</taxon>
        <taxon>Spermatophyta</taxon>
        <taxon>Magnoliopsida</taxon>
        <taxon>eudicotyledons</taxon>
        <taxon>Gunneridae</taxon>
        <taxon>Pentapetalae</taxon>
        <taxon>asterids</taxon>
        <taxon>lamiids</taxon>
        <taxon>Lamiales</taxon>
        <taxon>Orobanchaceae</taxon>
        <taxon>Rehmannieae</taxon>
        <taxon>Rehmannia</taxon>
    </lineage>
</organism>
<accession>A0ABR0WAT5</accession>
<name>A0ABR0WAT5_REHGL</name>
<evidence type="ECO:0000313" key="5">
    <source>
        <dbReference type="EMBL" id="KAK6144737.1"/>
    </source>
</evidence>
<comment type="function">
    <text evidence="2">Binds amino acids.</text>
</comment>
<dbReference type="PANTHER" id="PTHR31096:SF23">
    <property type="entry name" value="ACT DOMAIN-CONTAINING PROTEIN ACR10"/>
    <property type="match status" value="1"/>
</dbReference>
<sequence>MGIIYEDAVLIKEAEKEGEHTVITVNCPDKTGLGCDLYVSTDGKWCYLVFWVVGKPTTRWNLLKERLLDVCPTCTPSASGIFYFIPEFQQPRPPEIFLLKELLQTSKRREETIKHLKIVLGDAMMTCDIELAPPEVASCLQSILPSSVSENISSLPFSGEESSGVLASESVSIVVDNSLSPSHTLVQIFCQDHKGLIYDIMRTLKDYNIQISYGRFFANAKGNCEMDLFIMQTDGKKIIDTHKKSALCSRLRMELVHPLRVDVVSRGPDTELLVVNPVELSGRGRPLVFYDITLALKILNISIFSVEIGRHRINDREWEVYRILLDEWDCFSATRNEIKECVRKKLMGWE</sequence>
<dbReference type="Proteomes" id="UP001318860">
    <property type="component" value="Unassembled WGS sequence"/>
</dbReference>
<feature type="domain" description="ACT" evidence="4">
    <location>
        <begin position="270"/>
        <end position="348"/>
    </location>
</feature>
<dbReference type="Pfam" id="PF24914">
    <property type="entry name" value="ACR10_N"/>
    <property type="match status" value="1"/>
</dbReference>
<evidence type="ECO:0000256" key="1">
    <source>
        <dbReference type="ARBA" id="ARBA00022737"/>
    </source>
</evidence>
<dbReference type="Pfam" id="PF24926">
    <property type="entry name" value="ACT_ACR9_C"/>
    <property type="match status" value="1"/>
</dbReference>
<dbReference type="InterPro" id="IPR056816">
    <property type="entry name" value="ACR2/9/10_N"/>
</dbReference>
<evidence type="ECO:0000256" key="2">
    <source>
        <dbReference type="RuleBase" id="RU369043"/>
    </source>
</evidence>
<reference evidence="5 6" key="1">
    <citation type="journal article" date="2021" name="Comput. Struct. Biotechnol. J.">
        <title>De novo genome assembly of the potent medicinal plant Rehmannia glutinosa using nanopore technology.</title>
        <authorList>
            <person name="Ma L."/>
            <person name="Dong C."/>
            <person name="Song C."/>
            <person name="Wang X."/>
            <person name="Zheng X."/>
            <person name="Niu Y."/>
            <person name="Chen S."/>
            <person name="Feng W."/>
        </authorList>
    </citation>
    <scope>NUCLEOTIDE SEQUENCE [LARGE SCALE GENOMIC DNA]</scope>
    <source>
        <strain evidence="5">DH-2019</strain>
    </source>
</reference>
<dbReference type="Pfam" id="PF24931">
    <property type="entry name" value="ACT_ACR9_3rd"/>
    <property type="match status" value="1"/>
</dbReference>
<dbReference type="SUPFAM" id="SSF55021">
    <property type="entry name" value="ACT-like"/>
    <property type="match status" value="1"/>
</dbReference>
<dbReference type="InterPro" id="IPR045865">
    <property type="entry name" value="ACT-like_dom_sf"/>
</dbReference>
<keyword evidence="6" id="KW-1185">Reference proteome</keyword>
<dbReference type="EMBL" id="JABTTQ020000012">
    <property type="protein sequence ID" value="KAK6144737.1"/>
    <property type="molecule type" value="Genomic_DNA"/>
</dbReference>
<protein>
    <recommendedName>
        <fullName evidence="2">ACT domain-containing protein ACR</fullName>
    </recommendedName>
    <alternativeName>
        <fullName evidence="2">Protein ACT DOMAIN REPEATS</fullName>
    </alternativeName>
</protein>
<proteinExistence type="predicted"/>
<dbReference type="InterPro" id="IPR056805">
    <property type="entry name" value="ACT_ACR9/10_C"/>
</dbReference>
<dbReference type="PANTHER" id="PTHR31096">
    <property type="entry name" value="ACT DOMAIN-CONTAINING PROTEIN ACR4-RELATED"/>
    <property type="match status" value="1"/>
</dbReference>
<dbReference type="InterPro" id="IPR040217">
    <property type="entry name" value="ACR1-12"/>
</dbReference>
<evidence type="ECO:0000259" key="3">
    <source>
        <dbReference type="Pfam" id="PF24914"/>
    </source>
</evidence>
<keyword evidence="1 2" id="KW-0677">Repeat</keyword>
<evidence type="ECO:0000259" key="4">
    <source>
        <dbReference type="Pfam" id="PF24926"/>
    </source>
</evidence>
<evidence type="ECO:0000313" key="6">
    <source>
        <dbReference type="Proteomes" id="UP001318860"/>
    </source>
</evidence>
<gene>
    <name evidence="5" type="ORF">DH2020_021557</name>
</gene>
<feature type="domain" description="ACT" evidence="3">
    <location>
        <begin position="11"/>
        <end position="72"/>
    </location>
</feature>
<comment type="caution">
    <text evidence="5">The sequence shown here is derived from an EMBL/GenBank/DDBJ whole genome shotgun (WGS) entry which is preliminary data.</text>
</comment>